<dbReference type="PROSITE" id="PS50102">
    <property type="entry name" value="RRM"/>
    <property type="match status" value="1"/>
</dbReference>
<dbReference type="SUPFAM" id="SSF54928">
    <property type="entry name" value="RNA-binding domain, RBD"/>
    <property type="match status" value="1"/>
</dbReference>
<feature type="compositionally biased region" description="Basic and acidic residues" evidence="5">
    <location>
        <begin position="251"/>
        <end position="265"/>
    </location>
</feature>
<accession>A0AAD3T0M8</accession>
<evidence type="ECO:0000313" key="8">
    <source>
        <dbReference type="Proteomes" id="UP001279734"/>
    </source>
</evidence>
<feature type="domain" description="RRM" evidence="6">
    <location>
        <begin position="25"/>
        <end position="101"/>
    </location>
</feature>
<dbReference type="GO" id="GO:0003723">
    <property type="term" value="F:RNA binding"/>
    <property type="evidence" value="ECO:0007669"/>
    <property type="project" value="UniProtKB-UniRule"/>
</dbReference>
<evidence type="ECO:0000256" key="1">
    <source>
        <dbReference type="ARBA" id="ARBA00004604"/>
    </source>
</evidence>
<dbReference type="InterPro" id="IPR034138">
    <property type="entry name" value="NOP8_RRM"/>
</dbReference>
<feature type="region of interest" description="Disordered" evidence="5">
    <location>
        <begin position="251"/>
        <end position="270"/>
    </location>
</feature>
<evidence type="ECO:0000256" key="3">
    <source>
        <dbReference type="ARBA" id="ARBA00023242"/>
    </source>
</evidence>
<proteinExistence type="predicted"/>
<reference evidence="7" key="1">
    <citation type="submission" date="2023-05" db="EMBL/GenBank/DDBJ databases">
        <title>Nepenthes gracilis genome sequencing.</title>
        <authorList>
            <person name="Fukushima K."/>
        </authorList>
    </citation>
    <scope>NUCLEOTIDE SEQUENCE</scope>
    <source>
        <strain evidence="7">SING2019-196</strain>
    </source>
</reference>
<comment type="caution">
    <text evidence="7">The sequence shown here is derived from an EMBL/GenBank/DDBJ whole genome shotgun (WGS) entry which is preliminary data.</text>
</comment>
<dbReference type="SMART" id="SM00360">
    <property type="entry name" value="RRM"/>
    <property type="match status" value="1"/>
</dbReference>
<dbReference type="PANTHER" id="PTHR23099:SF0">
    <property type="entry name" value="GERM CELL NUCLEAR ACIDIC PROTEIN"/>
    <property type="match status" value="1"/>
</dbReference>
<organism evidence="7 8">
    <name type="scientific">Nepenthes gracilis</name>
    <name type="common">Slender pitcher plant</name>
    <dbReference type="NCBI Taxonomy" id="150966"/>
    <lineage>
        <taxon>Eukaryota</taxon>
        <taxon>Viridiplantae</taxon>
        <taxon>Streptophyta</taxon>
        <taxon>Embryophyta</taxon>
        <taxon>Tracheophyta</taxon>
        <taxon>Spermatophyta</taxon>
        <taxon>Magnoliopsida</taxon>
        <taxon>eudicotyledons</taxon>
        <taxon>Gunneridae</taxon>
        <taxon>Pentapetalae</taxon>
        <taxon>Caryophyllales</taxon>
        <taxon>Nepenthaceae</taxon>
        <taxon>Nepenthes</taxon>
    </lineage>
</organism>
<dbReference type="GO" id="GO:0005730">
    <property type="term" value="C:nucleolus"/>
    <property type="evidence" value="ECO:0007669"/>
    <property type="project" value="UniProtKB-SubCell"/>
</dbReference>
<dbReference type="InterPro" id="IPR012677">
    <property type="entry name" value="Nucleotide-bd_a/b_plait_sf"/>
</dbReference>
<keyword evidence="8" id="KW-1185">Reference proteome</keyword>
<evidence type="ECO:0000256" key="5">
    <source>
        <dbReference type="SAM" id="MobiDB-lite"/>
    </source>
</evidence>
<feature type="region of interest" description="Disordered" evidence="5">
    <location>
        <begin position="408"/>
        <end position="450"/>
    </location>
</feature>
<protein>
    <recommendedName>
        <fullName evidence="6">RRM domain-containing protein</fullName>
    </recommendedName>
</protein>
<feature type="compositionally biased region" description="Basic and acidic residues" evidence="5">
    <location>
        <begin position="426"/>
        <end position="440"/>
    </location>
</feature>
<feature type="region of interest" description="Disordered" evidence="5">
    <location>
        <begin position="563"/>
        <end position="589"/>
    </location>
</feature>
<evidence type="ECO:0000256" key="2">
    <source>
        <dbReference type="ARBA" id="ARBA00022884"/>
    </source>
</evidence>
<evidence type="ECO:0000256" key="4">
    <source>
        <dbReference type="PROSITE-ProRule" id="PRU00176"/>
    </source>
</evidence>
<name>A0AAD3T0M8_NEPGR</name>
<gene>
    <name evidence="7" type="ORF">Nepgr_022305</name>
</gene>
<feature type="region of interest" description="Disordered" evidence="5">
    <location>
        <begin position="1"/>
        <end position="23"/>
    </location>
</feature>
<comment type="subcellular location">
    <subcellularLocation>
        <location evidence="1">Nucleus</location>
        <location evidence="1">Nucleolus</location>
    </subcellularLocation>
</comment>
<dbReference type="AlphaFoldDB" id="A0AAD3T0M8"/>
<feature type="compositionally biased region" description="Polar residues" evidence="5">
    <location>
        <begin position="1"/>
        <end position="12"/>
    </location>
</feature>
<feature type="compositionally biased region" description="Basic and acidic residues" evidence="5">
    <location>
        <begin position="567"/>
        <end position="583"/>
    </location>
</feature>
<dbReference type="Proteomes" id="UP001279734">
    <property type="component" value="Unassembled WGS sequence"/>
</dbReference>
<keyword evidence="2 4" id="KW-0694">RNA-binding</keyword>
<dbReference type="InterPro" id="IPR035979">
    <property type="entry name" value="RBD_domain_sf"/>
</dbReference>
<evidence type="ECO:0000259" key="6">
    <source>
        <dbReference type="PROSITE" id="PS50102"/>
    </source>
</evidence>
<feature type="region of interest" description="Disordered" evidence="5">
    <location>
        <begin position="348"/>
        <end position="390"/>
    </location>
</feature>
<dbReference type="Pfam" id="PF00076">
    <property type="entry name" value="RRM_1"/>
    <property type="match status" value="1"/>
</dbReference>
<dbReference type="CDD" id="cd12226">
    <property type="entry name" value="RRM_NOL8"/>
    <property type="match status" value="1"/>
</dbReference>
<dbReference type="EMBL" id="BSYO01000022">
    <property type="protein sequence ID" value="GMH20464.1"/>
    <property type="molecule type" value="Genomic_DNA"/>
</dbReference>
<dbReference type="InterPro" id="IPR000504">
    <property type="entry name" value="RRM_dom"/>
</dbReference>
<keyword evidence="3" id="KW-0539">Nucleus</keyword>
<feature type="compositionally biased region" description="Polar residues" evidence="5">
    <location>
        <begin position="369"/>
        <end position="380"/>
    </location>
</feature>
<dbReference type="Gene3D" id="3.30.70.330">
    <property type="match status" value="1"/>
</dbReference>
<evidence type="ECO:0000313" key="7">
    <source>
        <dbReference type="EMBL" id="GMH20464.1"/>
    </source>
</evidence>
<sequence>MKASEGHTSNNLDSRKPPLPATETTRIYVGGLGESVTGDDLRKTFSSLGSVEAVDVIRTKGRSFAYVNFLPSTDKSLPKLFSAYSGCLWKGGRLRIEKAREHYFDRLRSEWAEDGENGRGAHNNDADARKNIVSSVKAGRDLDTKALQIRIFFPKLRKVKSLPCRGTGKHKYSFRRFESSVLPLHICDCPQHSGSIQTAKRNQVDDPKRLNGGMNEEEVNLMNSIMGKLFERESDSKTVCIGPYLSPQRDVKSLDDAPADKSEDHDATDDDNLIINVIPGKNNGISLLESEKQLTSLTNEVKRSNKPQISEDMLSLGRLGIQKRKAIPIDKKRKSVQIERYGKVLASPTHKRKRSLNIPRDRLEELVESSPSEQETSAKQSVEKGFGLQKSAQMGVSKSFSLSRRSGGVSSIEELPESGNPNSSDCNKEKHFMDVSKDGNSDGESSQLKERVVLSKAQVARRDLDPNKAARGASWLHKSSWTQLVSNGNGTSFSISQILSGTNFEKPNVEEPDGINSNHLDFVKRKIIDIGTDGCQALYPQKEVLLTAAPTFNVVFPDENKLSPLQSDKRHGREHERRDKVSCCDEPSASTSRKMCNYGPMKMADATCEISESCPFMRSAASVKEWTSAKAALSGSLKRKGK</sequence>
<dbReference type="PANTHER" id="PTHR23099">
    <property type="entry name" value="TRANSCRIPTIONAL REGULATOR"/>
    <property type="match status" value="1"/>
</dbReference>